<feature type="transmembrane region" description="Helical" evidence="7">
    <location>
        <begin position="392"/>
        <end position="415"/>
    </location>
</feature>
<evidence type="ECO:0000256" key="5">
    <source>
        <dbReference type="ARBA" id="ARBA00022989"/>
    </source>
</evidence>
<evidence type="ECO:0000259" key="8">
    <source>
        <dbReference type="Pfam" id="PF00924"/>
    </source>
</evidence>
<dbReference type="InterPro" id="IPR006685">
    <property type="entry name" value="MscS_channel_2nd"/>
</dbReference>
<evidence type="ECO:0000256" key="1">
    <source>
        <dbReference type="ARBA" id="ARBA00004651"/>
    </source>
</evidence>
<feature type="domain" description="Mechanosensitive ion channel MscS" evidence="8">
    <location>
        <begin position="406"/>
        <end position="470"/>
    </location>
</feature>
<keyword evidence="11" id="KW-1185">Reference proteome</keyword>
<dbReference type="Gene3D" id="2.30.30.60">
    <property type="match status" value="1"/>
</dbReference>
<feature type="transmembrane region" description="Helical" evidence="7">
    <location>
        <begin position="362"/>
        <end position="380"/>
    </location>
</feature>
<dbReference type="InterPro" id="IPR045275">
    <property type="entry name" value="MscS_archaea/bacteria_type"/>
</dbReference>
<evidence type="ECO:0000256" key="6">
    <source>
        <dbReference type="ARBA" id="ARBA00023136"/>
    </source>
</evidence>
<dbReference type="RefSeq" id="WP_338397988.1">
    <property type="nucleotide sequence ID" value="NZ_AP025292.1"/>
</dbReference>
<comment type="subcellular location">
    <subcellularLocation>
        <location evidence="1">Cell membrane</location>
        <topology evidence="1">Multi-pass membrane protein</topology>
    </subcellularLocation>
</comment>
<keyword evidence="4 7" id="KW-0812">Transmembrane</keyword>
<gene>
    <name evidence="10" type="ORF">PEPS_12540</name>
</gene>
<feature type="domain" description="Mechanosensitive ion channel MscS C-terminal" evidence="9">
    <location>
        <begin position="482"/>
        <end position="563"/>
    </location>
</feature>
<feature type="transmembrane region" description="Helical" evidence="7">
    <location>
        <begin position="264"/>
        <end position="285"/>
    </location>
</feature>
<evidence type="ECO:0000259" key="9">
    <source>
        <dbReference type="Pfam" id="PF21082"/>
    </source>
</evidence>
<dbReference type="InterPro" id="IPR049278">
    <property type="entry name" value="MS_channel_C"/>
</dbReference>
<evidence type="ECO:0000256" key="7">
    <source>
        <dbReference type="SAM" id="Phobius"/>
    </source>
</evidence>
<accession>A0ABN6L819</accession>
<evidence type="ECO:0000256" key="3">
    <source>
        <dbReference type="ARBA" id="ARBA00022475"/>
    </source>
</evidence>
<comment type="similarity">
    <text evidence="2">Belongs to the MscS (TC 1.A.23) family.</text>
</comment>
<evidence type="ECO:0000256" key="4">
    <source>
        <dbReference type="ARBA" id="ARBA00022692"/>
    </source>
</evidence>
<keyword evidence="5 7" id="KW-1133">Transmembrane helix</keyword>
<organism evidence="10 11">
    <name type="scientific">Persicobacter psychrovividus</name>
    <dbReference type="NCBI Taxonomy" id="387638"/>
    <lineage>
        <taxon>Bacteria</taxon>
        <taxon>Pseudomonadati</taxon>
        <taxon>Bacteroidota</taxon>
        <taxon>Cytophagia</taxon>
        <taxon>Cytophagales</taxon>
        <taxon>Persicobacteraceae</taxon>
        <taxon>Persicobacter</taxon>
    </lineage>
</organism>
<sequence>MITRTFLYVTLCLFLGLVFPQQAKSMTNTDSLSVRVAQRIEQLIIQDSLNRVQLQEALRDYHYISGKGTEAPSSSINAVQKARIEEKKAKDKILIPVIPFSGDTIFSLFDTANRAEMQVKKRLIENNIQYIVNHYIYFEDSLKIRNKIEFTDIYYRDTVLMTVDNFDALMADTTRAGLAKKYRGAINTAIDKNVSERNVMSIAMAIGLLILLYIIIKLIKRLGKIIRLWVIQRKLKLFKTIKLKGVDFLDADQQLFFALKLIQVLYYLVLVITVYLYLPLVFSVFPPLRGVANKLFGFVWNPVKSIFFAIFDYLPNLFFIVIIFLAIQYLIRALDAVANEIKQGKIKIQGFFPEWAKPTMKIIKFLLYSFMLVLIFPYLPGAQSEAFKGVSVFIGVLISIGSSSAITNSIAGIVITYMRPFTIGDWVEVSGVRGELIERSMFVIRLRTNENKIVTIPNSSILANNSINLSVSNKRYKLIVHTEISIGYDVPWRKVRDLMISAAQATEGVLQNPTPFVLTPKLHDFYIEYSVKCYTNFPNKLPKIEALLNQNILDKFNEAGVEILSPHFQSQHAGASPVIVDQLNYDTAKGNTDPDNDQ</sequence>
<protein>
    <submittedName>
        <fullName evidence="10">Mechanosensitive ion channel protein MscS</fullName>
    </submittedName>
</protein>
<dbReference type="InterPro" id="IPR011066">
    <property type="entry name" value="MscS_channel_C_sf"/>
</dbReference>
<proteinExistence type="inferred from homology"/>
<dbReference type="Gene3D" id="3.30.70.100">
    <property type="match status" value="1"/>
</dbReference>
<keyword evidence="6 7" id="KW-0472">Membrane</keyword>
<evidence type="ECO:0000313" key="11">
    <source>
        <dbReference type="Proteomes" id="UP001354989"/>
    </source>
</evidence>
<evidence type="ECO:0000256" key="2">
    <source>
        <dbReference type="ARBA" id="ARBA00008017"/>
    </source>
</evidence>
<feature type="transmembrane region" description="Helical" evidence="7">
    <location>
        <begin position="199"/>
        <end position="219"/>
    </location>
</feature>
<keyword evidence="3" id="KW-1003">Cell membrane</keyword>
<dbReference type="Pfam" id="PF21082">
    <property type="entry name" value="MS_channel_3rd"/>
    <property type="match status" value="1"/>
</dbReference>
<evidence type="ECO:0000313" key="10">
    <source>
        <dbReference type="EMBL" id="BDC98973.1"/>
    </source>
</evidence>
<name>A0ABN6L819_9BACT</name>
<dbReference type="Proteomes" id="UP001354989">
    <property type="component" value="Chromosome"/>
</dbReference>
<dbReference type="SUPFAM" id="SSF82689">
    <property type="entry name" value="Mechanosensitive channel protein MscS (YggB), C-terminal domain"/>
    <property type="match status" value="1"/>
</dbReference>
<dbReference type="PANTHER" id="PTHR30221">
    <property type="entry name" value="SMALL-CONDUCTANCE MECHANOSENSITIVE CHANNEL"/>
    <property type="match status" value="1"/>
</dbReference>
<dbReference type="InterPro" id="IPR010920">
    <property type="entry name" value="LSM_dom_sf"/>
</dbReference>
<dbReference type="SUPFAM" id="SSF50182">
    <property type="entry name" value="Sm-like ribonucleoproteins"/>
    <property type="match status" value="1"/>
</dbReference>
<dbReference type="PANTHER" id="PTHR30221:SF18">
    <property type="entry name" value="SLL0590 PROTEIN"/>
    <property type="match status" value="1"/>
</dbReference>
<dbReference type="Pfam" id="PF00924">
    <property type="entry name" value="MS_channel_2nd"/>
    <property type="match status" value="1"/>
</dbReference>
<feature type="transmembrane region" description="Helical" evidence="7">
    <location>
        <begin position="305"/>
        <end position="327"/>
    </location>
</feature>
<dbReference type="EMBL" id="AP025292">
    <property type="protein sequence ID" value="BDC98973.1"/>
    <property type="molecule type" value="Genomic_DNA"/>
</dbReference>
<dbReference type="InterPro" id="IPR023408">
    <property type="entry name" value="MscS_beta-dom_sf"/>
</dbReference>
<reference evidence="10 11" key="1">
    <citation type="submission" date="2021-12" db="EMBL/GenBank/DDBJ databases">
        <title>Genome sequencing of bacteria with rrn-lacking chromosome and rrn-plasmid.</title>
        <authorList>
            <person name="Anda M."/>
            <person name="Iwasaki W."/>
        </authorList>
    </citation>
    <scope>NUCLEOTIDE SEQUENCE [LARGE SCALE GENOMIC DNA]</scope>
    <source>
        <strain evidence="10 11">NBRC 101262</strain>
    </source>
</reference>